<dbReference type="Proteomes" id="UP000799302">
    <property type="component" value="Unassembled WGS sequence"/>
</dbReference>
<feature type="compositionally biased region" description="Low complexity" evidence="1">
    <location>
        <begin position="408"/>
        <end position="418"/>
    </location>
</feature>
<dbReference type="OrthoDB" id="5424209at2759"/>
<name>A0A6A6U642_9PEZI</name>
<dbReference type="SUPFAM" id="SSF50494">
    <property type="entry name" value="Trypsin-like serine proteases"/>
    <property type="match status" value="1"/>
</dbReference>
<feature type="compositionally biased region" description="Polar residues" evidence="1">
    <location>
        <begin position="50"/>
        <end position="83"/>
    </location>
</feature>
<organism evidence="3 4">
    <name type="scientific">Microthyrium microscopicum</name>
    <dbReference type="NCBI Taxonomy" id="703497"/>
    <lineage>
        <taxon>Eukaryota</taxon>
        <taxon>Fungi</taxon>
        <taxon>Dikarya</taxon>
        <taxon>Ascomycota</taxon>
        <taxon>Pezizomycotina</taxon>
        <taxon>Dothideomycetes</taxon>
        <taxon>Dothideomycetes incertae sedis</taxon>
        <taxon>Microthyriales</taxon>
        <taxon>Microthyriaceae</taxon>
        <taxon>Microthyrium</taxon>
    </lineage>
</organism>
<gene>
    <name evidence="3" type="ORF">BT63DRAFT_457057</name>
</gene>
<feature type="region of interest" description="Disordered" evidence="1">
    <location>
        <begin position="1"/>
        <end position="91"/>
    </location>
</feature>
<keyword evidence="4" id="KW-1185">Reference proteome</keyword>
<evidence type="ECO:0000256" key="2">
    <source>
        <dbReference type="SAM" id="Phobius"/>
    </source>
</evidence>
<keyword evidence="2" id="KW-0472">Membrane</keyword>
<dbReference type="AlphaFoldDB" id="A0A6A6U642"/>
<protein>
    <submittedName>
        <fullName evidence="3">Uncharacterized protein</fullName>
    </submittedName>
</protein>
<keyword evidence="2" id="KW-1133">Transmembrane helix</keyword>
<dbReference type="InterPro" id="IPR043504">
    <property type="entry name" value="Peptidase_S1_PA_chymotrypsin"/>
</dbReference>
<feature type="transmembrane region" description="Helical" evidence="2">
    <location>
        <begin position="753"/>
        <end position="779"/>
    </location>
</feature>
<keyword evidence="2" id="KW-0812">Transmembrane</keyword>
<evidence type="ECO:0000313" key="4">
    <source>
        <dbReference type="Proteomes" id="UP000799302"/>
    </source>
</evidence>
<accession>A0A6A6U642</accession>
<evidence type="ECO:0000256" key="1">
    <source>
        <dbReference type="SAM" id="MobiDB-lite"/>
    </source>
</evidence>
<feature type="region of interest" description="Disordered" evidence="1">
    <location>
        <begin position="389"/>
        <end position="418"/>
    </location>
</feature>
<proteinExistence type="predicted"/>
<dbReference type="Gene3D" id="2.40.10.10">
    <property type="entry name" value="Trypsin-like serine proteases"/>
    <property type="match status" value="1"/>
</dbReference>
<reference evidence="3" key="1">
    <citation type="journal article" date="2020" name="Stud. Mycol.">
        <title>101 Dothideomycetes genomes: a test case for predicting lifestyles and emergence of pathogens.</title>
        <authorList>
            <person name="Haridas S."/>
            <person name="Albert R."/>
            <person name="Binder M."/>
            <person name="Bloem J."/>
            <person name="Labutti K."/>
            <person name="Salamov A."/>
            <person name="Andreopoulos B."/>
            <person name="Baker S."/>
            <person name="Barry K."/>
            <person name="Bills G."/>
            <person name="Bluhm B."/>
            <person name="Cannon C."/>
            <person name="Castanera R."/>
            <person name="Culley D."/>
            <person name="Daum C."/>
            <person name="Ezra D."/>
            <person name="Gonzalez J."/>
            <person name="Henrissat B."/>
            <person name="Kuo A."/>
            <person name="Liang C."/>
            <person name="Lipzen A."/>
            <person name="Lutzoni F."/>
            <person name="Magnuson J."/>
            <person name="Mondo S."/>
            <person name="Nolan M."/>
            <person name="Ohm R."/>
            <person name="Pangilinan J."/>
            <person name="Park H.-J."/>
            <person name="Ramirez L."/>
            <person name="Alfaro M."/>
            <person name="Sun H."/>
            <person name="Tritt A."/>
            <person name="Yoshinaga Y."/>
            <person name="Zwiers L.-H."/>
            <person name="Turgeon B."/>
            <person name="Goodwin S."/>
            <person name="Spatafora J."/>
            <person name="Crous P."/>
            <person name="Grigoriev I."/>
        </authorList>
    </citation>
    <scope>NUCLEOTIDE SEQUENCE</scope>
    <source>
        <strain evidence="3">CBS 115976</strain>
    </source>
</reference>
<dbReference type="InterPro" id="IPR009003">
    <property type="entry name" value="Peptidase_S1_PA"/>
</dbReference>
<evidence type="ECO:0000313" key="3">
    <source>
        <dbReference type="EMBL" id="KAF2667755.1"/>
    </source>
</evidence>
<dbReference type="EMBL" id="MU004237">
    <property type="protein sequence ID" value="KAF2667755.1"/>
    <property type="molecule type" value="Genomic_DNA"/>
</dbReference>
<sequence length="780" mass="85085">MAPSSADLRPLTFKYSPTKSRSPAPTPTHSSKSSKIQDLTPTTRRKSLKPQRSTLSSPMATNSSAANLSEDQKAPNSPMATDTRTAEPSEEEKTWFYYGLPTLPRLVGRTSTTPWRELAPDTPPHPTRKYLYDYRDHPIIQTWKAHPDILVKIIGILDSNAVAWNSIDIVRIGAREIDYVPVDPKSLPVVLWISVDPDSLSWSKGLDIAQKCLQILEKHDLSNVECEIRESVRVESAQTITTTTGFSLPSSVSDLERMLQPHNGCSIRGNNESKRSGTLGLFLQKATVKPSGAEGDTSFLAPMSFKTPDHLALTCRHVLDTDTEPTITLSDNKQAVYLGELAFEDVIDQFKAQENRSRTTAKYYKDHLQKPKLSSKSFCAQWKANAGHEDEHSVADASHGDGSSPDESNGSDLNGNGLNGASSTATVLNGYASLTKRVFGKVLHAPEQRETFDVNGTPSFDQDWALVKIYNTKFSTPIQNEIIIPAIGQATFWKMIDESTIPVEMLLSKDNSPQHILKLQLKGIVPIDELDNPPYKDKDGQPCIAVGQSGAVSGLKFGKIVALESTLRFNGRITKAWTVMSPIDSAFSAKGDSGSIVFDLGGRICGMLFGGIKGNNCGDKDNVDLTYITPMEWLLDNMEIHLGYRVVPLEDDDHDEQEQAVGCQQKVGEEAPVSEIRAALEKIPIAFKAADIKASHDIVVQATGGNEPGELTDIRAGVDNVPSQLKELGDKAVDKVLIVKAAGEGKPGLLSHLVAGFLFLFSASLLVLTLLAFAVFLIVL</sequence>
<feature type="compositionally biased region" description="Polar residues" evidence="1">
    <location>
        <begin position="15"/>
        <end position="42"/>
    </location>
</feature>